<protein>
    <submittedName>
        <fullName evidence="3">NADH dehydrogenase subunit 9</fullName>
    </submittedName>
</protein>
<dbReference type="InterPro" id="IPR037232">
    <property type="entry name" value="NADH_quin_OxRdtase_su_C/D-like"/>
</dbReference>
<proteinExistence type="predicted"/>
<evidence type="ECO:0000313" key="3">
    <source>
        <dbReference type="EMBL" id="QTT61033.1"/>
    </source>
</evidence>
<feature type="domain" description="NADH:ubiquinone oxidoreductase 30kDa subunit" evidence="2">
    <location>
        <begin position="84"/>
        <end position="159"/>
    </location>
</feature>
<feature type="transmembrane region" description="Helical" evidence="1">
    <location>
        <begin position="6"/>
        <end position="26"/>
    </location>
</feature>
<keyword evidence="3" id="KW-0496">Mitochondrion</keyword>
<accession>A0A8A9WP28</accession>
<dbReference type="SUPFAM" id="SSF143243">
    <property type="entry name" value="Nqo5-like"/>
    <property type="match status" value="1"/>
</dbReference>
<dbReference type="EMBL" id="MT665958">
    <property type="protein sequence ID" value="QTT61033.1"/>
    <property type="molecule type" value="Genomic_DNA"/>
</dbReference>
<evidence type="ECO:0000259" key="2">
    <source>
        <dbReference type="Pfam" id="PF00329"/>
    </source>
</evidence>
<sequence>MLRLNNNYLFLFLCQLLPISSIFFFYKNRSLNIIELLSLNCYISIEYIKFFFIHLRLSFLFYSTQSVEMFAYSTLMINHSVLMYIYYNLNFHKYIKFYTIINFYLNNQLSIETLYFNFWWLEREVSEMNGVIFLYKYDTRNLLLEYFSIFKPLKKQFPSFGLTEIYYNLIYFFTIQPLISLQN</sequence>
<name>A0A8A9WP28_EUPAE</name>
<gene>
    <name evidence="3" type="primary">nad9</name>
</gene>
<feature type="transmembrane region" description="Helical" evidence="1">
    <location>
        <begin position="69"/>
        <end position="87"/>
    </location>
</feature>
<dbReference type="AlphaFoldDB" id="A0A8A9WP28"/>
<reference evidence="3" key="1">
    <citation type="journal article" date="2021" name="Front. Mar. Sci.">
        <title>Molecular phylogenetic and evolutionary analyses of Euplotes species living in freshwater and marine habitats: a mitogenomic perspective.</title>
        <authorList>
            <person name="Huang N."/>
            <person name="Chen S."/>
            <person name="Miao M."/>
        </authorList>
    </citation>
    <scope>NUCLEOTIDE SEQUENCE</scope>
</reference>
<organism evidence="3">
    <name type="scientific">Euplotes aediculatus</name>
    <name type="common">Ciliate</name>
    <dbReference type="NCBI Taxonomy" id="5940"/>
    <lineage>
        <taxon>Eukaryota</taxon>
        <taxon>Sar</taxon>
        <taxon>Alveolata</taxon>
        <taxon>Ciliophora</taxon>
        <taxon>Intramacronucleata</taxon>
        <taxon>Spirotrichea</taxon>
        <taxon>Hypotrichia</taxon>
        <taxon>Euplotida</taxon>
        <taxon>Euplotidae</taxon>
        <taxon>Euplotes</taxon>
    </lineage>
</organism>
<keyword evidence="1" id="KW-0812">Transmembrane</keyword>
<geneLocation type="mitochondrion" evidence="3"/>
<keyword evidence="1" id="KW-1133">Transmembrane helix</keyword>
<evidence type="ECO:0000256" key="1">
    <source>
        <dbReference type="SAM" id="Phobius"/>
    </source>
</evidence>
<dbReference type="Pfam" id="PF00329">
    <property type="entry name" value="Complex1_30kDa"/>
    <property type="match status" value="1"/>
</dbReference>
<dbReference type="GO" id="GO:0008137">
    <property type="term" value="F:NADH dehydrogenase (ubiquinone) activity"/>
    <property type="evidence" value="ECO:0007669"/>
    <property type="project" value="InterPro"/>
</dbReference>
<keyword evidence="1" id="KW-0472">Membrane</keyword>
<dbReference type="InterPro" id="IPR001268">
    <property type="entry name" value="NADH_UbQ_OxRdtase_30kDa_su"/>
</dbReference>